<feature type="non-terminal residue" evidence="4">
    <location>
        <position position="1"/>
    </location>
</feature>
<dbReference type="OrthoDB" id="10009200at2759"/>
<evidence type="ECO:0000313" key="5">
    <source>
        <dbReference type="Proteomes" id="UP000530263"/>
    </source>
</evidence>
<dbReference type="PROSITE" id="PS50106">
    <property type="entry name" value="PDZ"/>
    <property type="match status" value="3"/>
</dbReference>
<feature type="domain" description="PDZ" evidence="3">
    <location>
        <begin position="31"/>
        <end position="112"/>
    </location>
</feature>
<evidence type="ECO:0000256" key="2">
    <source>
        <dbReference type="SAM" id="MobiDB-lite"/>
    </source>
</evidence>
<evidence type="ECO:0000259" key="3">
    <source>
        <dbReference type="PROSITE" id="PS50106"/>
    </source>
</evidence>
<feature type="domain" description="PDZ" evidence="3">
    <location>
        <begin position="269"/>
        <end position="352"/>
    </location>
</feature>
<reference evidence="4 5" key="1">
    <citation type="submission" date="2019-09" db="EMBL/GenBank/DDBJ databases">
        <title>Bird 10,000 Genomes (B10K) Project - Family phase.</title>
        <authorList>
            <person name="Zhang G."/>
        </authorList>
    </citation>
    <scope>NUCLEOTIDE SEQUENCE [LARGE SCALE GENOMIC DNA]</scope>
    <source>
        <strain evidence="4">B10K-DU-021-26</strain>
        <tissue evidence="4">Mixed tissue sample</tissue>
    </source>
</reference>
<protein>
    <submittedName>
        <fullName evidence="4">NHRF4 protein</fullName>
    </submittedName>
</protein>
<sequence length="370" mass="40194">KFEFNPKDGIDNPALSLSEDTDGEGVGEPRFYLLSKDSTETFGFCLHKELGCEGHIVRQVELGGLAQRRGLQDGDRLLQVNGHFVDDMDHHRVVQKIKASGNQVLLAVLDGNSYEVAKTLGRDLSQMLPTDVRPRLCHITRDKSGFGFSVSGPEGVRGTFQLSVQQDGPAARAGVPPGSWLLELNGTSVKNYSHTQLARKVSGPGTCGWGTRAGNITECPAFPIQLKQSGSKVTLLVASSAVEEFYRLHGLRVTATLADTSWLPFKVRELHMVKGPAGYGFLLKEDDCSSGGIGQFLWDVDEGLPAEQAGMKEGDRLLAVNGESIEGLDHQQTVLRIRARDDQVTLLVIDPAGDEFYQSVGFGDQAWSCP</sequence>
<dbReference type="Proteomes" id="UP000530263">
    <property type="component" value="Unassembled WGS sequence"/>
</dbReference>
<dbReference type="CDD" id="cd06768">
    <property type="entry name" value="PDZ_NHERF-like"/>
    <property type="match status" value="3"/>
</dbReference>
<evidence type="ECO:0000256" key="1">
    <source>
        <dbReference type="ARBA" id="ARBA00022737"/>
    </source>
</evidence>
<feature type="domain" description="PDZ" evidence="3">
    <location>
        <begin position="136"/>
        <end position="201"/>
    </location>
</feature>
<dbReference type="InterPro" id="IPR036034">
    <property type="entry name" value="PDZ_sf"/>
</dbReference>
<dbReference type="PANTHER" id="PTHR14191">
    <property type="entry name" value="PDZ DOMAIN CONTAINING PROTEIN"/>
    <property type="match status" value="1"/>
</dbReference>
<dbReference type="EMBL" id="VYZG01000771">
    <property type="protein sequence ID" value="NWQ78777.1"/>
    <property type="molecule type" value="Genomic_DNA"/>
</dbReference>
<dbReference type="PANTHER" id="PTHR14191:SF20">
    <property type="entry name" value="NA(+)_H(+) EXCHANGE REGULATORY COFACTOR NHE-RF4"/>
    <property type="match status" value="1"/>
</dbReference>
<name>A0A7K4S0R9_COLPI</name>
<dbReference type="GO" id="GO:0005102">
    <property type="term" value="F:signaling receptor binding"/>
    <property type="evidence" value="ECO:0007669"/>
    <property type="project" value="TreeGrafter"/>
</dbReference>
<proteinExistence type="predicted"/>
<dbReference type="SUPFAM" id="SSF50156">
    <property type="entry name" value="PDZ domain-like"/>
    <property type="match status" value="3"/>
</dbReference>
<organism evidence="4 5">
    <name type="scientific">Columbina picui</name>
    <name type="common">Picui ground-dove</name>
    <dbReference type="NCBI Taxonomy" id="115618"/>
    <lineage>
        <taxon>Eukaryota</taxon>
        <taxon>Metazoa</taxon>
        <taxon>Chordata</taxon>
        <taxon>Craniata</taxon>
        <taxon>Vertebrata</taxon>
        <taxon>Euteleostomi</taxon>
        <taxon>Archelosauria</taxon>
        <taxon>Archosauria</taxon>
        <taxon>Dinosauria</taxon>
        <taxon>Saurischia</taxon>
        <taxon>Theropoda</taxon>
        <taxon>Coelurosauria</taxon>
        <taxon>Aves</taxon>
        <taxon>Neognathae</taxon>
        <taxon>Neoaves</taxon>
        <taxon>Columbimorphae</taxon>
        <taxon>Columbiformes</taxon>
        <taxon>Columbidae</taxon>
        <taxon>Columbina</taxon>
    </lineage>
</organism>
<gene>
    <name evidence="4" type="primary">Pdzd3</name>
    <name evidence="4" type="ORF">COLPIC_R11471</name>
</gene>
<keyword evidence="1" id="KW-0677">Repeat</keyword>
<dbReference type="GO" id="GO:0016324">
    <property type="term" value="C:apical plasma membrane"/>
    <property type="evidence" value="ECO:0007669"/>
    <property type="project" value="TreeGrafter"/>
</dbReference>
<dbReference type="Gene3D" id="2.30.42.10">
    <property type="match status" value="3"/>
</dbReference>
<evidence type="ECO:0000313" key="4">
    <source>
        <dbReference type="EMBL" id="NWQ78777.1"/>
    </source>
</evidence>
<dbReference type="GO" id="GO:0043495">
    <property type="term" value="F:protein-membrane adaptor activity"/>
    <property type="evidence" value="ECO:0007669"/>
    <property type="project" value="TreeGrafter"/>
</dbReference>
<keyword evidence="5" id="KW-1185">Reference proteome</keyword>
<dbReference type="AlphaFoldDB" id="A0A7K4S0R9"/>
<feature type="region of interest" description="Disordered" evidence="2">
    <location>
        <begin position="1"/>
        <end position="23"/>
    </location>
</feature>
<dbReference type="Pfam" id="PF00595">
    <property type="entry name" value="PDZ"/>
    <property type="match status" value="3"/>
</dbReference>
<accession>A0A7K4S0R9</accession>
<dbReference type="InterPro" id="IPR051067">
    <property type="entry name" value="NHER"/>
</dbReference>
<feature type="non-terminal residue" evidence="4">
    <location>
        <position position="370"/>
    </location>
</feature>
<dbReference type="GO" id="GO:0072659">
    <property type="term" value="P:protein localization to plasma membrane"/>
    <property type="evidence" value="ECO:0007669"/>
    <property type="project" value="TreeGrafter"/>
</dbReference>
<dbReference type="SMART" id="SM00228">
    <property type="entry name" value="PDZ"/>
    <property type="match status" value="3"/>
</dbReference>
<feature type="compositionally biased region" description="Basic and acidic residues" evidence="2">
    <location>
        <begin position="1"/>
        <end position="10"/>
    </location>
</feature>
<comment type="caution">
    <text evidence="4">The sequence shown here is derived from an EMBL/GenBank/DDBJ whole genome shotgun (WGS) entry which is preliminary data.</text>
</comment>
<dbReference type="InterPro" id="IPR001478">
    <property type="entry name" value="PDZ"/>
</dbReference>